<proteinExistence type="predicted"/>
<dbReference type="AlphaFoldDB" id="A0A098LH77"/>
<accession>A0A098LH77</accession>
<comment type="caution">
    <text evidence="1">The sequence shown here is derived from an EMBL/GenBank/DDBJ whole genome shotgun (WGS) entry which is preliminary data.</text>
</comment>
<dbReference type="EMBL" id="BBLT01000007">
    <property type="protein sequence ID" value="GAL86290.1"/>
    <property type="molecule type" value="Genomic_DNA"/>
</dbReference>
<protein>
    <submittedName>
        <fullName evidence="1">Uncharacterized protein</fullName>
    </submittedName>
</protein>
<name>A0A098LH77_9BACT</name>
<gene>
    <name evidence="1" type="ORF">MYP_3519</name>
</gene>
<evidence type="ECO:0000313" key="2">
    <source>
        <dbReference type="Proteomes" id="UP000030185"/>
    </source>
</evidence>
<dbReference type="Proteomes" id="UP000030185">
    <property type="component" value="Unassembled WGS sequence"/>
</dbReference>
<sequence>MKTFIYNPSTLEVKFAKAFESLIKNIEEKIKPNKIVGVDKRLKDDNPKVIFKIEDNEGDSHEIVIQIIQRMDEYDDF</sequence>
<dbReference type="OrthoDB" id="853580at2"/>
<reference evidence="1 2" key="1">
    <citation type="submission" date="2014-09" db="EMBL/GenBank/DDBJ databases">
        <title>Sporocytophaga myxococcoides PG-01 genome sequencing.</title>
        <authorList>
            <person name="Liu L."/>
            <person name="Gao P.J."/>
            <person name="Chen G.J."/>
            <person name="Wang L.S."/>
        </authorList>
    </citation>
    <scope>NUCLEOTIDE SEQUENCE [LARGE SCALE GENOMIC DNA]</scope>
    <source>
        <strain evidence="1 2">PG-01</strain>
    </source>
</reference>
<dbReference type="eggNOG" id="ENOG502ZX7D">
    <property type="taxonomic scope" value="Bacteria"/>
</dbReference>
<evidence type="ECO:0000313" key="1">
    <source>
        <dbReference type="EMBL" id="GAL86290.1"/>
    </source>
</evidence>
<organism evidence="1 2">
    <name type="scientific">Sporocytophaga myxococcoides</name>
    <dbReference type="NCBI Taxonomy" id="153721"/>
    <lineage>
        <taxon>Bacteria</taxon>
        <taxon>Pseudomonadati</taxon>
        <taxon>Bacteroidota</taxon>
        <taxon>Cytophagia</taxon>
        <taxon>Cytophagales</taxon>
        <taxon>Cytophagaceae</taxon>
        <taxon>Sporocytophaga</taxon>
    </lineage>
</organism>
<dbReference type="RefSeq" id="WP_045465935.1">
    <property type="nucleotide sequence ID" value="NZ_BBLT01000007.1"/>
</dbReference>
<keyword evidence="2" id="KW-1185">Reference proteome</keyword>